<proteinExistence type="predicted"/>
<reference evidence="1" key="1">
    <citation type="submission" date="2023-06" db="EMBL/GenBank/DDBJ databases">
        <authorList>
            <person name="Delattre M."/>
        </authorList>
    </citation>
    <scope>NUCLEOTIDE SEQUENCE</scope>
    <source>
        <strain evidence="1">AF72</strain>
    </source>
</reference>
<dbReference type="AlphaFoldDB" id="A0AA36CAW1"/>
<keyword evidence="2" id="KW-1185">Reference proteome</keyword>
<dbReference type="EMBL" id="CATQJA010001078">
    <property type="protein sequence ID" value="CAJ0565608.1"/>
    <property type="molecule type" value="Genomic_DNA"/>
</dbReference>
<gene>
    <name evidence="1" type="ORF">MSPICULIGERA_LOCUS4241</name>
</gene>
<sequence>MDVPRRYGLGHLVFYFKRPIAGSFEGAVVAVAETENPESIEPFHVAIFVADDVLVHAIPAGVVKNSLRESIDRLVPDFIEIWRLDPEVVGAEALNSAAQFLVSRLGCAYNDIFSDKCRNSEGQEAFIAVGLAAVAQMPVKLGDRVDLTFPAGIKYVKKGATDKLFACEATDRQLACEHWVDQDGILVAESSRSRLFPNGTFTIFKLRKEDLATYQEPEAQKGSKSAPRAYDLVLKP</sequence>
<dbReference type="InterPro" id="IPR038765">
    <property type="entry name" value="Papain-like_cys_pep_sf"/>
</dbReference>
<dbReference type="SUPFAM" id="SSF48726">
    <property type="entry name" value="Immunoglobulin"/>
    <property type="match status" value="1"/>
</dbReference>
<organism evidence="1 2">
    <name type="scientific">Mesorhabditis spiculigera</name>
    <dbReference type="NCBI Taxonomy" id="96644"/>
    <lineage>
        <taxon>Eukaryota</taxon>
        <taxon>Metazoa</taxon>
        <taxon>Ecdysozoa</taxon>
        <taxon>Nematoda</taxon>
        <taxon>Chromadorea</taxon>
        <taxon>Rhabditida</taxon>
        <taxon>Rhabditina</taxon>
        <taxon>Rhabditomorpha</taxon>
        <taxon>Rhabditoidea</taxon>
        <taxon>Rhabditidae</taxon>
        <taxon>Mesorhabditinae</taxon>
        <taxon>Mesorhabditis</taxon>
    </lineage>
</organism>
<dbReference type="Proteomes" id="UP001177023">
    <property type="component" value="Unassembled WGS sequence"/>
</dbReference>
<accession>A0AA36CAW1</accession>
<protein>
    <submittedName>
        <fullName evidence="1">Uncharacterized protein</fullName>
    </submittedName>
</protein>
<comment type="caution">
    <text evidence="1">The sequence shown here is derived from an EMBL/GenBank/DDBJ whole genome shotgun (WGS) entry which is preliminary data.</text>
</comment>
<dbReference type="SUPFAM" id="SSF54001">
    <property type="entry name" value="Cysteine proteinases"/>
    <property type="match status" value="1"/>
</dbReference>
<feature type="non-terminal residue" evidence="1">
    <location>
        <position position="1"/>
    </location>
</feature>
<evidence type="ECO:0000313" key="1">
    <source>
        <dbReference type="EMBL" id="CAJ0565608.1"/>
    </source>
</evidence>
<dbReference type="InterPro" id="IPR036179">
    <property type="entry name" value="Ig-like_dom_sf"/>
</dbReference>
<evidence type="ECO:0000313" key="2">
    <source>
        <dbReference type="Proteomes" id="UP001177023"/>
    </source>
</evidence>
<name>A0AA36CAW1_9BILA</name>